<keyword evidence="6" id="KW-0732">Signal</keyword>
<comment type="similarity">
    <text evidence="2">Belongs to the peptidase A26 family.</text>
</comment>
<evidence type="ECO:0000256" key="2">
    <source>
        <dbReference type="ARBA" id="ARBA00006923"/>
    </source>
</evidence>
<organism evidence="12 13">
    <name type="scientific">Escherichia coli</name>
    <dbReference type="NCBI Taxonomy" id="562"/>
    <lineage>
        <taxon>Bacteria</taxon>
        <taxon>Pseudomonadati</taxon>
        <taxon>Pseudomonadota</taxon>
        <taxon>Gammaproteobacteria</taxon>
        <taxon>Enterobacterales</taxon>
        <taxon>Enterobacteriaceae</taxon>
        <taxon>Escherichia</taxon>
    </lineage>
</organism>
<evidence type="ECO:0000256" key="3">
    <source>
        <dbReference type="ARBA" id="ARBA00022452"/>
    </source>
</evidence>
<sequence>MVDQDWMDSSNPGTWTDESRHPDTQLNYANEFDLNIKGWLLNEPNYRLGLMAGYQESRYSFTARGGSYIYSSEEDSEMISAPSRMEKEQSATNNVLKCPTLA</sequence>
<feature type="region of interest" description="Disordered" evidence="11">
    <location>
        <begin position="1"/>
        <end position="22"/>
    </location>
</feature>
<dbReference type="InterPro" id="IPR000036">
    <property type="entry name" value="Peptidase_A26_omptin"/>
</dbReference>
<evidence type="ECO:0000256" key="8">
    <source>
        <dbReference type="ARBA" id="ARBA00022801"/>
    </source>
</evidence>
<proteinExistence type="inferred from homology"/>
<dbReference type="InterPro" id="IPR020079">
    <property type="entry name" value="Peptidase_A26_CS"/>
</dbReference>
<feature type="compositionally biased region" description="Polar residues" evidence="11">
    <location>
        <begin position="7"/>
        <end position="16"/>
    </location>
</feature>
<dbReference type="GO" id="GO:0009279">
    <property type="term" value="C:cell outer membrane"/>
    <property type="evidence" value="ECO:0007669"/>
    <property type="project" value="UniProtKB-SubCell"/>
</dbReference>
<gene>
    <name evidence="12" type="primary">ompT_1</name>
    <name evidence="12" type="ORF">NCTC7922_06912</name>
</gene>
<dbReference type="PROSITE" id="PS00834">
    <property type="entry name" value="OMPTIN_1"/>
    <property type="match status" value="1"/>
</dbReference>
<evidence type="ECO:0000313" key="13">
    <source>
        <dbReference type="Proteomes" id="UP000254174"/>
    </source>
</evidence>
<dbReference type="GO" id="GO:0006508">
    <property type="term" value="P:proteolysis"/>
    <property type="evidence" value="ECO:0007669"/>
    <property type="project" value="UniProtKB-KW"/>
</dbReference>
<reference evidence="12 13" key="1">
    <citation type="submission" date="2018-06" db="EMBL/GenBank/DDBJ databases">
        <authorList>
            <consortium name="Pathogen Informatics"/>
            <person name="Doyle S."/>
        </authorList>
    </citation>
    <scope>NUCLEOTIDE SEQUENCE [LARGE SCALE GENOMIC DNA]</scope>
    <source>
        <strain evidence="12 13">NCTC7922</strain>
    </source>
</reference>
<keyword evidence="8 12" id="KW-0378">Hydrolase</keyword>
<dbReference type="InterPro" id="IPR053724">
    <property type="entry name" value="OMP_A26_sf"/>
</dbReference>
<evidence type="ECO:0000256" key="5">
    <source>
        <dbReference type="ARBA" id="ARBA00022692"/>
    </source>
</evidence>
<dbReference type="PRINTS" id="PR00482">
    <property type="entry name" value="OMPTIN"/>
</dbReference>
<dbReference type="Proteomes" id="UP000254174">
    <property type="component" value="Unassembled WGS sequence"/>
</dbReference>
<evidence type="ECO:0000256" key="4">
    <source>
        <dbReference type="ARBA" id="ARBA00022670"/>
    </source>
</evidence>
<evidence type="ECO:0000256" key="7">
    <source>
        <dbReference type="ARBA" id="ARBA00022750"/>
    </source>
</evidence>
<dbReference type="Gene3D" id="2.40.128.90">
    <property type="entry name" value="OMPT-like"/>
    <property type="match status" value="1"/>
</dbReference>
<keyword evidence="4 12" id="KW-0645">Protease</keyword>
<comment type="subcellular location">
    <subcellularLocation>
        <location evidence="1">Cell outer membrane</location>
        <topology evidence="1">Multi-pass membrane protein</topology>
    </subcellularLocation>
</comment>
<accession>A0A377DKX7</accession>
<evidence type="ECO:0000256" key="9">
    <source>
        <dbReference type="ARBA" id="ARBA00023136"/>
    </source>
</evidence>
<dbReference type="SUPFAM" id="SSF69917">
    <property type="entry name" value="OMPT-like"/>
    <property type="match status" value="1"/>
</dbReference>
<name>A0A377DKX7_ECOLX</name>
<evidence type="ECO:0000256" key="6">
    <source>
        <dbReference type="ARBA" id="ARBA00022729"/>
    </source>
</evidence>
<dbReference type="InterPro" id="IPR020080">
    <property type="entry name" value="OM_adhesin/peptidase_omptin"/>
</dbReference>
<keyword evidence="3" id="KW-1134">Transmembrane beta strand</keyword>
<dbReference type="PROSITE" id="PS00835">
    <property type="entry name" value="OMPTIN_2"/>
    <property type="match status" value="1"/>
</dbReference>
<dbReference type="Pfam" id="PF01278">
    <property type="entry name" value="Omptin"/>
    <property type="match status" value="1"/>
</dbReference>
<dbReference type="EMBL" id="UGFC01000006">
    <property type="protein sequence ID" value="STM21135.1"/>
    <property type="molecule type" value="Genomic_DNA"/>
</dbReference>
<protein>
    <submittedName>
        <fullName evidence="12">Outer membrane protease</fullName>
        <ecNumber evidence="12">3.4.23.49</ecNumber>
    </submittedName>
</protein>
<dbReference type="EC" id="3.4.23.49" evidence="12"/>
<keyword evidence="7" id="KW-0064">Aspartyl protease</keyword>
<keyword evidence="10" id="KW-0998">Cell outer membrane</keyword>
<evidence type="ECO:0000256" key="1">
    <source>
        <dbReference type="ARBA" id="ARBA00004571"/>
    </source>
</evidence>
<feature type="region of interest" description="Disordered" evidence="11">
    <location>
        <begin position="79"/>
        <end position="102"/>
    </location>
</feature>
<keyword evidence="9" id="KW-0472">Membrane</keyword>
<dbReference type="GO" id="GO:0004190">
    <property type="term" value="F:aspartic-type endopeptidase activity"/>
    <property type="evidence" value="ECO:0007669"/>
    <property type="project" value="UniProtKB-KW"/>
</dbReference>
<evidence type="ECO:0000256" key="10">
    <source>
        <dbReference type="ARBA" id="ARBA00023237"/>
    </source>
</evidence>
<evidence type="ECO:0000256" key="11">
    <source>
        <dbReference type="SAM" id="MobiDB-lite"/>
    </source>
</evidence>
<keyword evidence="5" id="KW-0812">Transmembrane</keyword>
<evidence type="ECO:0000313" key="12">
    <source>
        <dbReference type="EMBL" id="STM21135.1"/>
    </source>
</evidence>
<dbReference type="AlphaFoldDB" id="A0A377DKX7"/>